<feature type="transmembrane region" description="Helical" evidence="1">
    <location>
        <begin position="125"/>
        <end position="145"/>
    </location>
</feature>
<feature type="transmembrane region" description="Helical" evidence="1">
    <location>
        <begin position="28"/>
        <end position="53"/>
    </location>
</feature>
<evidence type="ECO:0000313" key="3">
    <source>
        <dbReference type="Proteomes" id="UP000074119"/>
    </source>
</evidence>
<dbReference type="AlphaFoldDB" id="A0A127M7M3"/>
<name>A0A127M7M3_9GAMM</name>
<organism evidence="2 3">
    <name type="scientific">Zhongshania aliphaticivorans</name>
    <dbReference type="NCBI Taxonomy" id="1470434"/>
    <lineage>
        <taxon>Bacteria</taxon>
        <taxon>Pseudomonadati</taxon>
        <taxon>Pseudomonadota</taxon>
        <taxon>Gammaproteobacteria</taxon>
        <taxon>Cellvibrionales</taxon>
        <taxon>Spongiibacteraceae</taxon>
        <taxon>Zhongshania</taxon>
    </lineage>
</organism>
<feature type="transmembrane region" description="Helical" evidence="1">
    <location>
        <begin position="101"/>
        <end position="118"/>
    </location>
</feature>
<gene>
    <name evidence="2" type="ORF">AZF00_13430</name>
</gene>
<feature type="transmembrane region" description="Helical" evidence="1">
    <location>
        <begin position="65"/>
        <end position="81"/>
    </location>
</feature>
<keyword evidence="1" id="KW-0472">Membrane</keyword>
<keyword evidence="1" id="KW-0812">Transmembrane</keyword>
<reference evidence="2 3" key="1">
    <citation type="submission" date="2015-12" db="EMBL/GenBank/DDBJ databases">
        <authorList>
            <person name="Shamseldin A."/>
            <person name="Moawad H."/>
            <person name="Abd El-Rahim W.M."/>
            <person name="Sadowsky M.J."/>
        </authorList>
    </citation>
    <scope>NUCLEOTIDE SEQUENCE [LARGE SCALE GENOMIC DNA]</scope>
    <source>
        <strain evidence="2 3">SM2</strain>
    </source>
</reference>
<protein>
    <submittedName>
        <fullName evidence="2">Uncharacterized protein</fullName>
    </submittedName>
</protein>
<dbReference type="KEGG" id="zal:AZF00_13430"/>
<evidence type="ECO:0000256" key="1">
    <source>
        <dbReference type="SAM" id="Phobius"/>
    </source>
</evidence>
<sequence length="193" mass="21206">MLVLLGSREAGLSLADLTDDPSLSRSRAWFAGGLSTFGLILMAMASGVAFFSVSLRKFLAVGRRRTSASFWIGGCTAMLLIDDAYMLHDSFFPSVLNVPEIVPQFLIGGVVFVVLFLFRKAIGESFIFAIPAVSCWTISVLIDVSMDDTDVVVLLLEDGFKTLGICFWLQFCWDMAKRSVEQVLKQKMAKLGV</sequence>
<evidence type="ECO:0000313" key="2">
    <source>
        <dbReference type="EMBL" id="AMO69244.1"/>
    </source>
</evidence>
<dbReference type="EMBL" id="CP014544">
    <property type="protein sequence ID" value="AMO69244.1"/>
    <property type="molecule type" value="Genomic_DNA"/>
</dbReference>
<keyword evidence="1" id="KW-1133">Transmembrane helix</keyword>
<dbReference type="Proteomes" id="UP000074119">
    <property type="component" value="Chromosome"/>
</dbReference>
<accession>A0A127M7M3</accession>
<proteinExistence type="predicted"/>